<organism evidence="1 2">
    <name type="scientific">Chryseobacterium vrystaatense</name>
    <dbReference type="NCBI Taxonomy" id="307480"/>
    <lineage>
        <taxon>Bacteria</taxon>
        <taxon>Pseudomonadati</taxon>
        <taxon>Bacteroidota</taxon>
        <taxon>Flavobacteriia</taxon>
        <taxon>Flavobacteriales</taxon>
        <taxon>Weeksellaceae</taxon>
        <taxon>Chryseobacterium group</taxon>
        <taxon>Chryseobacterium</taxon>
    </lineage>
</organism>
<dbReference type="InterPro" id="IPR011652">
    <property type="entry name" value="MORN_2"/>
</dbReference>
<dbReference type="Proteomes" id="UP000028719">
    <property type="component" value="Unassembled WGS sequence"/>
</dbReference>
<accession>A0ABR4UK24</accession>
<evidence type="ECO:0008006" key="3">
    <source>
        <dbReference type="Google" id="ProtNLM"/>
    </source>
</evidence>
<comment type="caution">
    <text evidence="1">The sequence shown here is derived from an EMBL/GenBank/DDBJ whole genome shotgun (WGS) entry which is preliminary data.</text>
</comment>
<evidence type="ECO:0000313" key="2">
    <source>
        <dbReference type="Proteomes" id="UP000028719"/>
    </source>
</evidence>
<reference evidence="1 2" key="1">
    <citation type="submission" date="2014-07" db="EMBL/GenBank/DDBJ databases">
        <title>Genome of Chryseobacterium vrystaatense LMG 22846.</title>
        <authorList>
            <person name="Pipes S.E."/>
            <person name="Stropko S.J."/>
            <person name="Newman J.D."/>
        </authorList>
    </citation>
    <scope>NUCLEOTIDE SEQUENCE [LARGE SCALE GENOMIC DNA]</scope>
    <source>
        <strain evidence="1 2">LMG 22846</strain>
    </source>
</reference>
<keyword evidence="2" id="KW-1185">Reference proteome</keyword>
<gene>
    <name evidence="1" type="ORF">IW16_16645</name>
</gene>
<dbReference type="RefSeq" id="WP_034746474.1">
    <property type="nucleotide sequence ID" value="NZ_JPRI01000006.1"/>
</dbReference>
<proteinExistence type="predicted"/>
<protein>
    <recommendedName>
        <fullName evidence="3">DKNYY family protein</fullName>
    </recommendedName>
</protein>
<name>A0ABR4UK24_9FLAO</name>
<sequence>MRYYLLIFAFFCLFSCKKEEKIYYSNGKPKYINVWDGNILKVNRYDENGDLLFVGNYRDNQLVDTVFVYGQEDNYFVKIDSSYKNFFYGTYISEYSTGKSAKISLLRFKKSKDIDSILASSLLYGKEVVYEPNGKLARETHYKIVGDSSIKMSEKIYNDSQNK</sequence>
<dbReference type="EMBL" id="JPRI01000006">
    <property type="protein sequence ID" value="KFF25053.1"/>
    <property type="molecule type" value="Genomic_DNA"/>
</dbReference>
<dbReference type="Pfam" id="PF07661">
    <property type="entry name" value="MORN_2"/>
    <property type="match status" value="2"/>
</dbReference>
<evidence type="ECO:0000313" key="1">
    <source>
        <dbReference type="EMBL" id="KFF25053.1"/>
    </source>
</evidence>